<organism evidence="2">
    <name type="scientific">Liquorilactobacillus hordei</name>
    <dbReference type="NCBI Taxonomy" id="468911"/>
    <lineage>
        <taxon>Bacteria</taxon>
        <taxon>Bacillati</taxon>
        <taxon>Bacillota</taxon>
        <taxon>Bacilli</taxon>
        <taxon>Lactobacillales</taxon>
        <taxon>Lactobacillaceae</taxon>
        <taxon>Liquorilactobacillus</taxon>
    </lineage>
</organism>
<gene>
    <name evidence="2" type="primary">fop</name>
</gene>
<keyword evidence="2" id="KW-0969">Cilium</keyword>
<keyword evidence="2" id="KW-0966">Cell projection</keyword>
<dbReference type="AlphaFoldDB" id="A0A0A7RFS6"/>
<reference evidence="2" key="1">
    <citation type="journal article" date="2014" name="Appl. Environ. Microbiol.">
        <title>Detection and genomic characterization of motility in Lactobacillus curvatus: confirmation of motility in a species outside the Lactobacillus salivarius clade.</title>
        <authorList>
            <person name="Cousin F.J."/>
            <person name="Lynch S.M."/>
            <person name="Harris H.M."/>
            <person name="McCann A."/>
            <person name="Lynch D.B."/>
            <person name="Neville B.A."/>
            <person name="Irisawa T."/>
            <person name="Okada S."/>
            <person name="Endo A."/>
            <person name="O'Toole P.W."/>
        </authorList>
    </citation>
    <scope>NUCLEOTIDE SEQUENCE</scope>
    <source>
        <strain evidence="2">DSM 19519</strain>
    </source>
</reference>
<keyword evidence="2" id="KW-0282">Flagellum</keyword>
<evidence type="ECO:0000313" key="2">
    <source>
        <dbReference type="EMBL" id="AJA34050.1"/>
    </source>
</evidence>
<feature type="region of interest" description="Disordered" evidence="1">
    <location>
        <begin position="1"/>
        <end position="30"/>
    </location>
</feature>
<evidence type="ECO:0000256" key="1">
    <source>
        <dbReference type="SAM" id="MobiDB-lite"/>
    </source>
</evidence>
<name>A0A0A7RFS6_9LACO</name>
<protein>
    <submittedName>
        <fullName evidence="2">Flagellar operon protein</fullName>
    </submittedName>
</protein>
<proteinExistence type="predicted"/>
<dbReference type="GeneID" id="98309857"/>
<dbReference type="EMBL" id="KM886865">
    <property type="protein sequence ID" value="AJA34050.1"/>
    <property type="molecule type" value="Genomic_DNA"/>
</dbReference>
<sequence length="122" mass="13707">MIQRIDGTSNSFTGINNSRVKNNSTENNENFSKILAQKQDQVKISKHARQRLSARNLDLQNSDLSHIGQAMNELNEKGSKDSLLLYKDMGLIANVQNRTIITAMNVNEINTVTNIDSTKFVK</sequence>
<accession>A0A0A7RFS6</accession>
<dbReference type="RefSeq" id="WP_057870027.1">
    <property type="nucleotide sequence ID" value="NZ_JBDNQN010000005.1"/>
</dbReference>